<feature type="region of interest" description="Disordered" evidence="1">
    <location>
        <begin position="396"/>
        <end position="425"/>
    </location>
</feature>
<protein>
    <recommendedName>
        <fullName evidence="5">Reverse transcriptase Ty1/copia-type domain-containing protein</fullName>
    </recommendedName>
</protein>
<evidence type="ECO:0000256" key="1">
    <source>
        <dbReference type="SAM" id="MobiDB-lite"/>
    </source>
</evidence>
<dbReference type="EMBL" id="BJWL01000001">
    <property type="protein sequence ID" value="GFY80839.1"/>
    <property type="molecule type" value="Genomic_DNA"/>
</dbReference>
<evidence type="ECO:0008006" key="5">
    <source>
        <dbReference type="Google" id="ProtNLM"/>
    </source>
</evidence>
<feature type="region of interest" description="Disordered" evidence="1">
    <location>
        <begin position="22"/>
        <end position="44"/>
    </location>
</feature>
<feature type="compositionally biased region" description="Polar residues" evidence="1">
    <location>
        <begin position="403"/>
        <end position="424"/>
    </location>
</feature>
<dbReference type="CDD" id="cd09272">
    <property type="entry name" value="RNase_HI_RT_Ty1"/>
    <property type="match status" value="1"/>
</dbReference>
<dbReference type="SUPFAM" id="SSF56672">
    <property type="entry name" value="DNA/RNA polymerases"/>
    <property type="match status" value="1"/>
</dbReference>
<dbReference type="OrthoDB" id="1706811at2759"/>
<proteinExistence type="predicted"/>
<name>A0A7J0E4G8_9ERIC</name>
<keyword evidence="2" id="KW-0812">Transmembrane</keyword>
<evidence type="ECO:0000256" key="2">
    <source>
        <dbReference type="SAM" id="Phobius"/>
    </source>
</evidence>
<evidence type="ECO:0000313" key="3">
    <source>
        <dbReference type="EMBL" id="GFY80839.1"/>
    </source>
</evidence>
<comment type="caution">
    <text evidence="3">The sequence shown here is derived from an EMBL/GenBank/DDBJ whole genome shotgun (WGS) entry which is preliminary data.</text>
</comment>
<feature type="transmembrane region" description="Helical" evidence="2">
    <location>
        <begin position="198"/>
        <end position="217"/>
    </location>
</feature>
<evidence type="ECO:0000313" key="4">
    <source>
        <dbReference type="Proteomes" id="UP000585474"/>
    </source>
</evidence>
<dbReference type="InterPro" id="IPR043502">
    <property type="entry name" value="DNA/RNA_pol_sf"/>
</dbReference>
<dbReference type="Proteomes" id="UP000585474">
    <property type="component" value="Unassembled WGS sequence"/>
</dbReference>
<keyword evidence="2" id="KW-1133">Transmembrane helix</keyword>
<dbReference type="PANTHER" id="PTHR11439">
    <property type="entry name" value="GAG-POL-RELATED RETROTRANSPOSON"/>
    <property type="match status" value="1"/>
</dbReference>
<gene>
    <name evidence="3" type="ORF">Acr_01g0006480</name>
</gene>
<dbReference type="AlphaFoldDB" id="A0A7J0E4G8"/>
<accession>A0A7J0E4G8</accession>
<reference evidence="3 4" key="1">
    <citation type="submission" date="2019-07" db="EMBL/GenBank/DDBJ databases">
        <title>De Novo Assembly of kiwifruit Actinidia rufa.</title>
        <authorList>
            <person name="Sugita-Konishi S."/>
            <person name="Sato K."/>
            <person name="Mori E."/>
            <person name="Abe Y."/>
            <person name="Kisaki G."/>
            <person name="Hamano K."/>
            <person name="Suezawa K."/>
            <person name="Otani M."/>
            <person name="Fukuda T."/>
            <person name="Manabe T."/>
            <person name="Gomi K."/>
            <person name="Tabuchi M."/>
            <person name="Akimitsu K."/>
            <person name="Kataoka I."/>
        </authorList>
    </citation>
    <scope>NUCLEOTIDE SEQUENCE [LARGE SCALE GENOMIC DNA]</scope>
    <source>
        <strain evidence="4">cv. Fuchu</strain>
    </source>
</reference>
<sequence length="724" mass="81185">MEKGEGGDFPLKKLARQLDFTEAPAAAVLPEHPQPPPPRQQAVPPQQQLLLVPMQSQSPPPSIRPVAMSFLVKPNPSFSLKLRYQGEENMNLIDSIEGLELGDVGHFKTPWTTRLTTSPTFDDRPNLTLIPLVKPNLSFSLKPGFLCSDLTPMRLDLTPTIDLVSDWPSYSSLLLLVALACFSVVRACSTGLNLVSDWLIRFFSFCFFLGLGLWGYVSGAIKRPTDPKESDPKKDEFRQIVNKWDRENAQLFTWFHNSVQPSTYMNFFETSDDREKQQLIQFLMAIRDQFEPLRSANRASLPSVDGAVHELIAEETRLKVHHISPPAQSVFATSSVPHIKTPAPVLPTPASHFIQVTSKPKPQIPLDECIYCHQKHSCQRSRKVFLDHLHNLGHHSSIHNRGDSTQASAMTTTHSGLHSSSPTGSGDLEADWDPAVNVSVVTLSLDVKNAFFNGYMSEEIGFQPIVHDSSLFVYHTSHGLVLLLLYVDDMIITDCDFAAISDVKDHLFYGVLLEDPTFYRELMGCLVYLTVTRPDTSYVVHISLLLSSTSSLILRAYADVDWTSDLSDCKSTSSFCVFLGDSLVSWKNKKQLVVACSTAETEYRSMAHATSEIVWLCWLLFDMGVTYSSPTPFYCANKSAIQIAHNSVFHERTKHIEIVTLFVSICSPALLFCPLFPVLCSWLTSSRRLTLLLASVFSLTNSRYSQLSHPEFERECECIYSYLC</sequence>
<feature type="transmembrane region" description="Helical" evidence="2">
    <location>
        <begin position="658"/>
        <end position="683"/>
    </location>
</feature>
<organism evidence="3 4">
    <name type="scientific">Actinidia rufa</name>
    <dbReference type="NCBI Taxonomy" id="165716"/>
    <lineage>
        <taxon>Eukaryota</taxon>
        <taxon>Viridiplantae</taxon>
        <taxon>Streptophyta</taxon>
        <taxon>Embryophyta</taxon>
        <taxon>Tracheophyta</taxon>
        <taxon>Spermatophyta</taxon>
        <taxon>Magnoliopsida</taxon>
        <taxon>eudicotyledons</taxon>
        <taxon>Gunneridae</taxon>
        <taxon>Pentapetalae</taxon>
        <taxon>asterids</taxon>
        <taxon>Ericales</taxon>
        <taxon>Actinidiaceae</taxon>
        <taxon>Actinidia</taxon>
    </lineage>
</organism>
<dbReference type="PANTHER" id="PTHR11439:SF461">
    <property type="entry name" value="OS10G0432200 PROTEIN"/>
    <property type="match status" value="1"/>
</dbReference>
<keyword evidence="4" id="KW-1185">Reference proteome</keyword>
<feature type="transmembrane region" description="Helical" evidence="2">
    <location>
        <begin position="167"/>
        <end position="186"/>
    </location>
</feature>
<keyword evidence="2" id="KW-0472">Membrane</keyword>